<sequence>MLVQIKDGLFVNTDFIVSVRKFEYEDSNEVRVVIDTLPSSNSRCSSFIVETASEAEANKLIESLNMF</sequence>
<gene>
    <name evidence="1" type="ORF">RFH47_12965</name>
</gene>
<proteinExistence type="predicted"/>
<accession>A0AAW8JAL0</accession>
<evidence type="ECO:0000313" key="2">
    <source>
        <dbReference type="Proteomes" id="UP001243844"/>
    </source>
</evidence>
<protein>
    <submittedName>
        <fullName evidence="1">Uncharacterized protein</fullName>
    </submittedName>
</protein>
<name>A0AAW8JAL0_9GAMM</name>
<organism evidence="1 2">
    <name type="scientific">Acinetobacter rudis</name>
    <dbReference type="NCBI Taxonomy" id="632955"/>
    <lineage>
        <taxon>Bacteria</taxon>
        <taxon>Pseudomonadati</taxon>
        <taxon>Pseudomonadota</taxon>
        <taxon>Gammaproteobacteria</taxon>
        <taxon>Moraxellales</taxon>
        <taxon>Moraxellaceae</taxon>
        <taxon>Acinetobacter</taxon>
    </lineage>
</organism>
<reference evidence="1" key="1">
    <citation type="submission" date="2023-08" db="EMBL/GenBank/DDBJ databases">
        <title>Emergence of clinically-relevant ST2 carbapenem-resistant Acinetobacter baumannii strains in hospital sewages in Zhejiang, East of China.</title>
        <authorList>
            <person name="Kaichao C."/>
            <person name="Zhang R."/>
        </authorList>
    </citation>
    <scope>NUCLEOTIDE SEQUENCE</scope>
    <source>
        <strain evidence="1">M-RB-37</strain>
    </source>
</reference>
<dbReference type="Proteomes" id="UP001243844">
    <property type="component" value="Unassembled WGS sequence"/>
</dbReference>
<dbReference type="RefSeq" id="WP_308977046.1">
    <property type="nucleotide sequence ID" value="NZ_JAVIDL010000029.1"/>
</dbReference>
<evidence type="ECO:0000313" key="1">
    <source>
        <dbReference type="EMBL" id="MDQ8936628.1"/>
    </source>
</evidence>
<dbReference type="AlphaFoldDB" id="A0AAW8JAL0"/>
<comment type="caution">
    <text evidence="1">The sequence shown here is derived from an EMBL/GenBank/DDBJ whole genome shotgun (WGS) entry which is preliminary data.</text>
</comment>
<dbReference type="EMBL" id="JAVIDL010000029">
    <property type="protein sequence ID" value="MDQ8936628.1"/>
    <property type="molecule type" value="Genomic_DNA"/>
</dbReference>